<dbReference type="EMBL" id="CAEZVD010000089">
    <property type="protein sequence ID" value="CAB4624538.1"/>
    <property type="molecule type" value="Genomic_DNA"/>
</dbReference>
<name>A0A6J6IJD9_9ZZZZ</name>
<accession>A0A6J6IJD9</accession>
<protein>
    <submittedName>
        <fullName evidence="1">Unannotated protein</fullName>
    </submittedName>
</protein>
<proteinExistence type="predicted"/>
<evidence type="ECO:0000313" key="1">
    <source>
        <dbReference type="EMBL" id="CAB4624538.1"/>
    </source>
</evidence>
<gene>
    <name evidence="1" type="ORF">UFOPK1909_00803</name>
</gene>
<reference evidence="1" key="1">
    <citation type="submission" date="2020-05" db="EMBL/GenBank/DDBJ databases">
        <authorList>
            <person name="Chiriac C."/>
            <person name="Salcher M."/>
            <person name="Ghai R."/>
            <person name="Kavagutti S V."/>
        </authorList>
    </citation>
    <scope>NUCLEOTIDE SEQUENCE</scope>
</reference>
<sequence>MVAGLPTPTAFEKSTGIRAIFIFPVGDTSGREGNPFAPAPVKFLVSFSWQLESGSAISAALSGVVGVFTGEGTVTMRSQAMPSLSLSKEIFFL</sequence>
<dbReference type="AlphaFoldDB" id="A0A6J6IJD9"/>
<organism evidence="1">
    <name type="scientific">freshwater metagenome</name>
    <dbReference type="NCBI Taxonomy" id="449393"/>
    <lineage>
        <taxon>unclassified sequences</taxon>
        <taxon>metagenomes</taxon>
        <taxon>ecological metagenomes</taxon>
    </lineage>
</organism>